<accession>A0A9Q1HT45</accession>
<sequence>MPLCLCEELMLPMDLQLSQWSRRKCGGGRTAKKGNKKTAHLNYCGVSANSEEFIVKSERISPKTESSIHRFCCPKTRFTLTGVCSYPEEWKPPEEADLFSVST</sequence>
<keyword evidence="2" id="KW-1185">Reference proteome</keyword>
<evidence type="ECO:0000313" key="2">
    <source>
        <dbReference type="Proteomes" id="UP001152803"/>
    </source>
</evidence>
<gene>
    <name evidence="1" type="ORF">COCON_G00155490</name>
</gene>
<protein>
    <submittedName>
        <fullName evidence="1">Uncharacterized protein</fullName>
    </submittedName>
</protein>
<comment type="caution">
    <text evidence="1">The sequence shown here is derived from an EMBL/GenBank/DDBJ whole genome shotgun (WGS) entry which is preliminary data.</text>
</comment>
<dbReference type="AlphaFoldDB" id="A0A9Q1HT45"/>
<dbReference type="Proteomes" id="UP001152803">
    <property type="component" value="Unassembled WGS sequence"/>
</dbReference>
<organism evidence="1 2">
    <name type="scientific">Conger conger</name>
    <name type="common">Conger eel</name>
    <name type="synonym">Muraena conger</name>
    <dbReference type="NCBI Taxonomy" id="82655"/>
    <lineage>
        <taxon>Eukaryota</taxon>
        <taxon>Metazoa</taxon>
        <taxon>Chordata</taxon>
        <taxon>Craniata</taxon>
        <taxon>Vertebrata</taxon>
        <taxon>Euteleostomi</taxon>
        <taxon>Actinopterygii</taxon>
        <taxon>Neopterygii</taxon>
        <taxon>Teleostei</taxon>
        <taxon>Anguilliformes</taxon>
        <taxon>Congridae</taxon>
        <taxon>Conger</taxon>
    </lineage>
</organism>
<evidence type="ECO:0000313" key="1">
    <source>
        <dbReference type="EMBL" id="KAJ8263092.1"/>
    </source>
</evidence>
<proteinExistence type="predicted"/>
<name>A0A9Q1HT45_CONCO</name>
<reference evidence="1" key="1">
    <citation type="journal article" date="2023" name="Science">
        <title>Genome structures resolve the early diversification of teleost fishes.</title>
        <authorList>
            <person name="Parey E."/>
            <person name="Louis A."/>
            <person name="Montfort J."/>
            <person name="Bouchez O."/>
            <person name="Roques C."/>
            <person name="Iampietro C."/>
            <person name="Lluch J."/>
            <person name="Castinel A."/>
            <person name="Donnadieu C."/>
            <person name="Desvignes T."/>
            <person name="Floi Bucao C."/>
            <person name="Jouanno E."/>
            <person name="Wen M."/>
            <person name="Mejri S."/>
            <person name="Dirks R."/>
            <person name="Jansen H."/>
            <person name="Henkel C."/>
            <person name="Chen W.J."/>
            <person name="Zahm M."/>
            <person name="Cabau C."/>
            <person name="Klopp C."/>
            <person name="Thompson A.W."/>
            <person name="Robinson-Rechavi M."/>
            <person name="Braasch I."/>
            <person name="Lecointre G."/>
            <person name="Bobe J."/>
            <person name="Postlethwait J.H."/>
            <person name="Berthelot C."/>
            <person name="Roest Crollius H."/>
            <person name="Guiguen Y."/>
        </authorList>
    </citation>
    <scope>NUCLEOTIDE SEQUENCE</scope>
    <source>
        <strain evidence="1">Concon-B</strain>
    </source>
</reference>
<dbReference type="EMBL" id="JAFJMO010000011">
    <property type="protein sequence ID" value="KAJ8263092.1"/>
    <property type="molecule type" value="Genomic_DNA"/>
</dbReference>